<dbReference type="Pfam" id="PF01979">
    <property type="entry name" value="Amidohydro_1"/>
    <property type="match status" value="1"/>
</dbReference>
<organism evidence="2 3">
    <name type="scientific">Bacillus safensis</name>
    <dbReference type="NCBI Taxonomy" id="561879"/>
    <lineage>
        <taxon>Bacteria</taxon>
        <taxon>Bacillati</taxon>
        <taxon>Bacillota</taxon>
        <taxon>Bacilli</taxon>
        <taxon>Bacillales</taxon>
        <taxon>Bacillaceae</taxon>
        <taxon>Bacillus</taxon>
    </lineage>
</organism>
<feature type="domain" description="Amidohydrolase-related" evidence="1">
    <location>
        <begin position="1"/>
        <end position="135"/>
    </location>
</feature>
<evidence type="ECO:0000313" key="2">
    <source>
        <dbReference type="EMBL" id="BBP87622.1"/>
    </source>
</evidence>
<dbReference type="Gene3D" id="3.20.20.140">
    <property type="entry name" value="Metal-dependent hydrolases"/>
    <property type="match status" value="1"/>
</dbReference>
<sequence length="139" mass="16730">MPGYIEPHAHPFHIYNPQSLAEYVSQFGTTTMVSDNLFLLLQSNEKKALSTLCELKKQPFQYFWWSRYDLQTEVRYEDEMLPVNYRKEWIDHPDVLQGGELTSWPRLMDGDDLILYCMQETKKQRKRIEGHFLELLRKR</sequence>
<dbReference type="EMBL" id="AP021906">
    <property type="protein sequence ID" value="BBP87622.1"/>
    <property type="molecule type" value="Genomic_DNA"/>
</dbReference>
<dbReference type="AlphaFoldDB" id="A0A5S9M4G2"/>
<dbReference type="InterPro" id="IPR006680">
    <property type="entry name" value="Amidohydro-rel"/>
</dbReference>
<accession>A0A5S9M4G2</accession>
<name>A0A5S9M4G2_BACIA</name>
<evidence type="ECO:0000259" key="1">
    <source>
        <dbReference type="Pfam" id="PF01979"/>
    </source>
</evidence>
<dbReference type="Proteomes" id="UP000464658">
    <property type="component" value="Chromosome"/>
</dbReference>
<reference evidence="2 3" key="1">
    <citation type="submission" date="2019-12" db="EMBL/GenBank/DDBJ databases">
        <title>Full genome sequence of a Bacillus safensis strain isolated from commercially available natto in Indonesia.</title>
        <authorList>
            <person name="Yoshida M."/>
            <person name="Uomi M."/>
            <person name="Waturangi D."/>
            <person name="Ekaputri J.J."/>
            <person name="Setiamarga D.H.E."/>
        </authorList>
    </citation>
    <scope>NUCLEOTIDE SEQUENCE [LARGE SCALE GENOMIC DNA]</scope>
    <source>
        <strain evidence="2 3">IDN1</strain>
    </source>
</reference>
<dbReference type="GO" id="GO:0016787">
    <property type="term" value="F:hydrolase activity"/>
    <property type="evidence" value="ECO:0007669"/>
    <property type="project" value="InterPro"/>
</dbReference>
<protein>
    <recommendedName>
        <fullName evidence="1">Amidohydrolase-related domain-containing protein</fullName>
    </recommendedName>
</protein>
<evidence type="ECO:0000313" key="3">
    <source>
        <dbReference type="Proteomes" id="UP000464658"/>
    </source>
</evidence>
<proteinExistence type="predicted"/>
<gene>
    <name evidence="2" type="ORF">BsIDN1_12400</name>
</gene>